<organism evidence="2 3">
    <name type="scientific">Blastopirellula retiformator</name>
    <dbReference type="NCBI Taxonomy" id="2527970"/>
    <lineage>
        <taxon>Bacteria</taxon>
        <taxon>Pseudomonadati</taxon>
        <taxon>Planctomycetota</taxon>
        <taxon>Planctomycetia</taxon>
        <taxon>Pirellulales</taxon>
        <taxon>Pirellulaceae</taxon>
        <taxon>Blastopirellula</taxon>
    </lineage>
</organism>
<comment type="caution">
    <text evidence="2">The sequence shown here is derived from an EMBL/GenBank/DDBJ whole genome shotgun (WGS) entry which is preliminary data.</text>
</comment>
<evidence type="ECO:0008006" key="4">
    <source>
        <dbReference type="Google" id="ProtNLM"/>
    </source>
</evidence>
<gene>
    <name evidence="2" type="ORF">Enr8_26870</name>
</gene>
<dbReference type="EMBL" id="SJPF01000003">
    <property type="protein sequence ID" value="TWT32880.1"/>
    <property type="molecule type" value="Genomic_DNA"/>
</dbReference>
<sequence length="126" mass="13217">MTVVAAAIGCGAGAAPVHNVAGNISIDGKPLNQGALIFTDERGEHHYAAIQGDGAFVMPQIAPGLYQASISVPKIKPRNVSKNADPVRGARPLPVPVPNRYASDDTSDLEFTIDEQTDVLSIKLTK</sequence>
<dbReference type="Proteomes" id="UP000318878">
    <property type="component" value="Unassembled WGS sequence"/>
</dbReference>
<evidence type="ECO:0000313" key="2">
    <source>
        <dbReference type="EMBL" id="TWT32880.1"/>
    </source>
</evidence>
<feature type="region of interest" description="Disordered" evidence="1">
    <location>
        <begin position="77"/>
        <end position="105"/>
    </location>
</feature>
<evidence type="ECO:0000256" key="1">
    <source>
        <dbReference type="SAM" id="MobiDB-lite"/>
    </source>
</evidence>
<name>A0A5C5V481_9BACT</name>
<protein>
    <recommendedName>
        <fullName evidence="4">Carboxypeptidase regulatory-like domain-containing protein</fullName>
    </recommendedName>
</protein>
<reference evidence="2 3" key="1">
    <citation type="submission" date="2019-02" db="EMBL/GenBank/DDBJ databases">
        <title>Deep-cultivation of Planctomycetes and their phenomic and genomic characterization uncovers novel biology.</title>
        <authorList>
            <person name="Wiegand S."/>
            <person name="Jogler M."/>
            <person name="Boedeker C."/>
            <person name="Pinto D."/>
            <person name="Vollmers J."/>
            <person name="Rivas-Marin E."/>
            <person name="Kohn T."/>
            <person name="Peeters S.H."/>
            <person name="Heuer A."/>
            <person name="Rast P."/>
            <person name="Oberbeckmann S."/>
            <person name="Bunk B."/>
            <person name="Jeske O."/>
            <person name="Meyerdierks A."/>
            <person name="Storesund J.E."/>
            <person name="Kallscheuer N."/>
            <person name="Luecker S."/>
            <person name="Lage O.M."/>
            <person name="Pohl T."/>
            <person name="Merkel B.J."/>
            <person name="Hornburger P."/>
            <person name="Mueller R.-W."/>
            <person name="Bruemmer F."/>
            <person name="Labrenz M."/>
            <person name="Spormann A.M."/>
            <person name="Op Den Camp H."/>
            <person name="Overmann J."/>
            <person name="Amann R."/>
            <person name="Jetten M.S.M."/>
            <person name="Mascher T."/>
            <person name="Medema M.H."/>
            <person name="Devos D.P."/>
            <person name="Kaster A.-K."/>
            <person name="Ovreas L."/>
            <person name="Rohde M."/>
            <person name="Galperin M.Y."/>
            <person name="Jogler C."/>
        </authorList>
    </citation>
    <scope>NUCLEOTIDE SEQUENCE [LARGE SCALE GENOMIC DNA]</scope>
    <source>
        <strain evidence="2 3">Enr8</strain>
    </source>
</reference>
<accession>A0A5C5V481</accession>
<evidence type="ECO:0000313" key="3">
    <source>
        <dbReference type="Proteomes" id="UP000318878"/>
    </source>
</evidence>
<dbReference type="AlphaFoldDB" id="A0A5C5V481"/>
<keyword evidence="3" id="KW-1185">Reference proteome</keyword>
<proteinExistence type="predicted"/>